<evidence type="ECO:0000256" key="2">
    <source>
        <dbReference type="ARBA" id="ARBA00022792"/>
    </source>
</evidence>
<proteinExistence type="inferred from homology"/>
<evidence type="ECO:0000313" key="10">
    <source>
        <dbReference type="EnsemblPlants" id="AET02391"/>
    </source>
</evidence>
<comment type="similarity">
    <text evidence="6">Belongs to the peptidase S26 family. IMP1 subfamily.</text>
</comment>
<dbReference type="PANTHER" id="PTHR12383">
    <property type="entry name" value="PROTEASE FAMILY S26 MITOCHONDRIAL INNER MEMBRANE PROTEASE-RELATED"/>
    <property type="match status" value="1"/>
</dbReference>
<accession>G7LGV1</accession>
<evidence type="ECO:0000256" key="3">
    <source>
        <dbReference type="ARBA" id="ARBA00022801"/>
    </source>
</evidence>
<dbReference type="EMBL" id="CM001224">
    <property type="protein sequence ID" value="AET02391.2"/>
    <property type="molecule type" value="Genomic_DNA"/>
</dbReference>
<evidence type="ECO:0000256" key="5">
    <source>
        <dbReference type="ARBA" id="ARBA00023136"/>
    </source>
</evidence>
<evidence type="ECO:0000256" key="6">
    <source>
        <dbReference type="ARBA" id="ARBA00038445"/>
    </source>
</evidence>
<dbReference type="InterPro" id="IPR000223">
    <property type="entry name" value="Pept_S26A_signal_pept_1"/>
</dbReference>
<comment type="subcellular location">
    <subcellularLocation>
        <location evidence="1">Mitochondrion inner membrane</location>
    </subcellularLocation>
</comment>
<protein>
    <submittedName>
        <fullName evidence="9">Inner membrane protease subunit-like protein</fullName>
    </submittedName>
</protein>
<feature type="active site" evidence="7">
    <location>
        <position position="42"/>
    </location>
</feature>
<dbReference type="Proteomes" id="UP000002051">
    <property type="component" value="Chromosome 8"/>
</dbReference>
<dbReference type="GO" id="GO:0006627">
    <property type="term" value="P:protein processing involved in protein targeting to mitochondrion"/>
    <property type="evidence" value="ECO:0000318"/>
    <property type="project" value="GO_Central"/>
</dbReference>
<dbReference type="EnsemblPlants" id="AET02391">
    <property type="protein sequence ID" value="AET02391"/>
    <property type="gene ID" value="MTR_8g039980"/>
</dbReference>
<dbReference type="STRING" id="3880.G7LGV1"/>
<dbReference type="GO" id="GO:0006465">
    <property type="term" value="P:signal peptide processing"/>
    <property type="evidence" value="ECO:0007669"/>
    <property type="project" value="InterPro"/>
</dbReference>
<keyword evidence="5" id="KW-0472">Membrane</keyword>
<dbReference type="AlphaFoldDB" id="G7LGV1"/>
<evidence type="ECO:0000313" key="11">
    <source>
        <dbReference type="Proteomes" id="UP000002051"/>
    </source>
</evidence>
<dbReference type="InterPro" id="IPR036286">
    <property type="entry name" value="LexA/Signal_pep-like_sf"/>
</dbReference>
<name>G7LGV1_MEDTR</name>
<evidence type="ECO:0000256" key="4">
    <source>
        <dbReference type="ARBA" id="ARBA00023128"/>
    </source>
</evidence>
<dbReference type="Pfam" id="PF10502">
    <property type="entry name" value="Peptidase_S26"/>
    <property type="match status" value="2"/>
</dbReference>
<dbReference type="ExpressionAtlas" id="G7LGV1">
    <property type="expression patterns" value="differential"/>
</dbReference>
<keyword evidence="9" id="KW-0645">Protease</keyword>
<dbReference type="SUPFAM" id="SSF51306">
    <property type="entry name" value="LexA/Signal peptidase"/>
    <property type="match status" value="1"/>
</dbReference>
<dbReference type="CDD" id="cd06530">
    <property type="entry name" value="S26_SPase_I"/>
    <property type="match status" value="1"/>
</dbReference>
<keyword evidence="2" id="KW-0999">Mitochondrion inner membrane</keyword>
<dbReference type="PANTHER" id="PTHR12383:SF36">
    <property type="entry name" value="MITOCHONDRIAL ATP-INDEPENDENT INNER MEMBRANE PROTEASE SUBUNIT 1B-RELATED"/>
    <property type="match status" value="1"/>
</dbReference>
<reference evidence="10" key="3">
    <citation type="submission" date="2015-04" db="UniProtKB">
        <authorList>
            <consortium name="EnsemblPlants"/>
        </authorList>
    </citation>
    <scope>IDENTIFICATION</scope>
    <source>
        <strain evidence="10">cv. Jemalong A17</strain>
    </source>
</reference>
<dbReference type="GO" id="GO:0004252">
    <property type="term" value="F:serine-type endopeptidase activity"/>
    <property type="evidence" value="ECO:0007669"/>
    <property type="project" value="InterPro"/>
</dbReference>
<dbReference type="InterPro" id="IPR019533">
    <property type="entry name" value="Peptidase_S26"/>
</dbReference>
<evidence type="ECO:0000259" key="8">
    <source>
        <dbReference type="Pfam" id="PF10502"/>
    </source>
</evidence>
<evidence type="ECO:0000256" key="1">
    <source>
        <dbReference type="ARBA" id="ARBA00004273"/>
    </source>
</evidence>
<dbReference type="GO" id="GO:0042720">
    <property type="term" value="C:mitochondrial inner membrane peptidase complex"/>
    <property type="evidence" value="ECO:0000318"/>
    <property type="project" value="GO_Central"/>
</dbReference>
<dbReference type="PRINTS" id="PR00727">
    <property type="entry name" value="LEADERPTASE"/>
</dbReference>
<dbReference type="PROSITE" id="PS00761">
    <property type="entry name" value="SPASE_I_3"/>
    <property type="match status" value="1"/>
</dbReference>
<sequence>MVPLRSIIKEACEKSLIVAKFFCVLHVTNKYLIDPVQTIGPSMLPTIDVTPSLYLAERISPRFGKAAQGDIVILRSPRNPRMCITKRLVGLEGDTITYVADPNKDDKQETVVVPKGHVWIEGDNKYKSNDSRNFGPVPYGLIESRYLHLKILGRSGINDLKLSIIKTYHKLDTEAEIICNALVFLYRGVGRAF</sequence>
<dbReference type="InterPro" id="IPR019758">
    <property type="entry name" value="Pept_S26A_signal_pept_1_CS"/>
</dbReference>
<reference evidence="9 11" key="2">
    <citation type="journal article" date="2014" name="BMC Genomics">
        <title>An improved genome release (version Mt4.0) for the model legume Medicago truncatula.</title>
        <authorList>
            <person name="Tang H."/>
            <person name="Krishnakumar V."/>
            <person name="Bidwell S."/>
            <person name="Rosen B."/>
            <person name="Chan A."/>
            <person name="Zhou S."/>
            <person name="Gentzbittel L."/>
            <person name="Childs K.L."/>
            <person name="Yandell M."/>
            <person name="Gundlach H."/>
            <person name="Mayer K.F."/>
            <person name="Schwartz D.C."/>
            <person name="Town C.D."/>
        </authorList>
    </citation>
    <scope>GENOME REANNOTATION</scope>
    <source>
        <strain evidence="10 11">cv. Jemalong A17</strain>
    </source>
</reference>
<gene>
    <name evidence="10" type="primary">11445265</name>
    <name evidence="9" type="ordered locus">MTR_8g039980</name>
</gene>
<dbReference type="Gene3D" id="2.10.109.10">
    <property type="entry name" value="Umud Fragment, subunit A"/>
    <property type="match status" value="1"/>
</dbReference>
<reference evidence="9 11" key="1">
    <citation type="journal article" date="2011" name="Nature">
        <title>The Medicago genome provides insight into the evolution of rhizobial symbioses.</title>
        <authorList>
            <person name="Young N.D."/>
            <person name="Debelle F."/>
            <person name="Oldroyd G.E."/>
            <person name="Geurts R."/>
            <person name="Cannon S.B."/>
            <person name="Udvardi M.K."/>
            <person name="Benedito V.A."/>
            <person name="Mayer K.F."/>
            <person name="Gouzy J."/>
            <person name="Schoof H."/>
            <person name="Van de Peer Y."/>
            <person name="Proost S."/>
            <person name="Cook D.R."/>
            <person name="Meyers B.C."/>
            <person name="Spannagl M."/>
            <person name="Cheung F."/>
            <person name="De Mita S."/>
            <person name="Krishnakumar V."/>
            <person name="Gundlach H."/>
            <person name="Zhou S."/>
            <person name="Mudge J."/>
            <person name="Bharti A.K."/>
            <person name="Murray J.D."/>
            <person name="Naoumkina M.A."/>
            <person name="Rosen B."/>
            <person name="Silverstein K.A."/>
            <person name="Tang H."/>
            <person name="Rombauts S."/>
            <person name="Zhao P.X."/>
            <person name="Zhou P."/>
            <person name="Barbe V."/>
            <person name="Bardou P."/>
            <person name="Bechner M."/>
            <person name="Bellec A."/>
            <person name="Berger A."/>
            <person name="Berges H."/>
            <person name="Bidwell S."/>
            <person name="Bisseling T."/>
            <person name="Choisne N."/>
            <person name="Couloux A."/>
            <person name="Denny R."/>
            <person name="Deshpande S."/>
            <person name="Dai X."/>
            <person name="Doyle J.J."/>
            <person name="Dudez A.M."/>
            <person name="Farmer A.D."/>
            <person name="Fouteau S."/>
            <person name="Franken C."/>
            <person name="Gibelin C."/>
            <person name="Gish J."/>
            <person name="Goldstein S."/>
            <person name="Gonzalez A.J."/>
            <person name="Green P.J."/>
            <person name="Hallab A."/>
            <person name="Hartog M."/>
            <person name="Hua A."/>
            <person name="Humphray S.J."/>
            <person name="Jeong D.H."/>
            <person name="Jing Y."/>
            <person name="Jocker A."/>
            <person name="Kenton S.M."/>
            <person name="Kim D.J."/>
            <person name="Klee K."/>
            <person name="Lai H."/>
            <person name="Lang C."/>
            <person name="Lin S."/>
            <person name="Macmil S.L."/>
            <person name="Magdelenat G."/>
            <person name="Matthews L."/>
            <person name="McCorrison J."/>
            <person name="Monaghan E.L."/>
            <person name="Mun J.H."/>
            <person name="Najar F.Z."/>
            <person name="Nicholson C."/>
            <person name="Noirot C."/>
            <person name="O'Bleness M."/>
            <person name="Paule C.R."/>
            <person name="Poulain J."/>
            <person name="Prion F."/>
            <person name="Qin B."/>
            <person name="Qu C."/>
            <person name="Retzel E.F."/>
            <person name="Riddle C."/>
            <person name="Sallet E."/>
            <person name="Samain S."/>
            <person name="Samson N."/>
            <person name="Sanders I."/>
            <person name="Saurat O."/>
            <person name="Scarpelli C."/>
            <person name="Schiex T."/>
            <person name="Segurens B."/>
            <person name="Severin A.J."/>
            <person name="Sherrier D.J."/>
            <person name="Shi R."/>
            <person name="Sims S."/>
            <person name="Singer S.R."/>
            <person name="Sinharoy S."/>
            <person name="Sterck L."/>
            <person name="Viollet A."/>
            <person name="Wang B.B."/>
            <person name="Wang K."/>
            <person name="Wang M."/>
            <person name="Wang X."/>
            <person name="Warfsmann J."/>
            <person name="Weissenbach J."/>
            <person name="White D.D."/>
            <person name="White J.D."/>
            <person name="Wiley G.B."/>
            <person name="Wincker P."/>
            <person name="Xing Y."/>
            <person name="Yang L."/>
            <person name="Yao Z."/>
            <person name="Ying F."/>
            <person name="Zhai J."/>
            <person name="Zhou L."/>
            <person name="Zuber A."/>
            <person name="Denarie J."/>
            <person name="Dixon R.A."/>
            <person name="May G.D."/>
            <person name="Schwartz D.C."/>
            <person name="Rogers J."/>
            <person name="Quetier F."/>
            <person name="Town C.D."/>
            <person name="Roe B.A."/>
        </authorList>
    </citation>
    <scope>NUCLEOTIDE SEQUENCE [LARGE SCALE GENOMIC DNA]</scope>
    <source>
        <strain evidence="9">A17</strain>
        <strain evidence="10 11">cv. Jemalong A17</strain>
    </source>
</reference>
<feature type="domain" description="Peptidase S26" evidence="8">
    <location>
        <begin position="21"/>
        <end position="100"/>
    </location>
</feature>
<feature type="active site" evidence="7">
    <location>
        <position position="86"/>
    </location>
</feature>
<feature type="domain" description="Peptidase S26" evidence="8">
    <location>
        <begin position="107"/>
        <end position="140"/>
    </location>
</feature>
<evidence type="ECO:0000256" key="7">
    <source>
        <dbReference type="PIRSR" id="PIRSR600223-1"/>
    </source>
</evidence>
<organism evidence="9 11">
    <name type="scientific">Medicago truncatula</name>
    <name type="common">Barrel medic</name>
    <name type="synonym">Medicago tribuloides</name>
    <dbReference type="NCBI Taxonomy" id="3880"/>
    <lineage>
        <taxon>Eukaryota</taxon>
        <taxon>Viridiplantae</taxon>
        <taxon>Streptophyta</taxon>
        <taxon>Embryophyta</taxon>
        <taxon>Tracheophyta</taxon>
        <taxon>Spermatophyta</taxon>
        <taxon>Magnoliopsida</taxon>
        <taxon>eudicotyledons</taxon>
        <taxon>Gunneridae</taxon>
        <taxon>Pentapetalae</taxon>
        <taxon>rosids</taxon>
        <taxon>fabids</taxon>
        <taxon>Fabales</taxon>
        <taxon>Fabaceae</taxon>
        <taxon>Papilionoideae</taxon>
        <taxon>50 kb inversion clade</taxon>
        <taxon>NPAAA clade</taxon>
        <taxon>Hologalegina</taxon>
        <taxon>IRL clade</taxon>
        <taxon>Trifolieae</taxon>
        <taxon>Medicago</taxon>
    </lineage>
</organism>
<keyword evidence="4" id="KW-0496">Mitochondrion</keyword>
<keyword evidence="3" id="KW-0378">Hydrolase</keyword>
<dbReference type="InterPro" id="IPR052064">
    <property type="entry name" value="Mito_IMP1_subunit"/>
</dbReference>
<keyword evidence="11" id="KW-1185">Reference proteome</keyword>
<evidence type="ECO:0000313" key="9">
    <source>
        <dbReference type="EMBL" id="AET02391.2"/>
    </source>
</evidence>